<comment type="caution">
    <text evidence="3">The sequence shown here is derived from an EMBL/GenBank/DDBJ whole genome shotgun (WGS) entry which is preliminary data.</text>
</comment>
<accession>A0A8H7ZLK0</accession>
<reference evidence="3 4" key="1">
    <citation type="journal article" name="Sci. Rep.">
        <title>Genome-scale phylogenetic analyses confirm Olpidium as the closest living zoosporic fungus to the non-flagellated, terrestrial fungi.</title>
        <authorList>
            <person name="Chang Y."/>
            <person name="Rochon D."/>
            <person name="Sekimoto S."/>
            <person name="Wang Y."/>
            <person name="Chovatia M."/>
            <person name="Sandor L."/>
            <person name="Salamov A."/>
            <person name="Grigoriev I.V."/>
            <person name="Stajich J.E."/>
            <person name="Spatafora J.W."/>
        </authorList>
    </citation>
    <scope>NUCLEOTIDE SEQUENCE [LARGE SCALE GENOMIC DNA]</scope>
    <source>
        <strain evidence="3">S191</strain>
    </source>
</reference>
<protein>
    <submittedName>
        <fullName evidence="3">Uncharacterized protein</fullName>
    </submittedName>
</protein>
<organism evidence="3 4">
    <name type="scientific">Olpidium bornovanus</name>
    <dbReference type="NCBI Taxonomy" id="278681"/>
    <lineage>
        <taxon>Eukaryota</taxon>
        <taxon>Fungi</taxon>
        <taxon>Fungi incertae sedis</taxon>
        <taxon>Olpidiomycota</taxon>
        <taxon>Olpidiomycotina</taxon>
        <taxon>Olpidiomycetes</taxon>
        <taxon>Olpidiales</taxon>
        <taxon>Olpidiaceae</taxon>
        <taxon>Olpidium</taxon>
    </lineage>
</organism>
<dbReference type="Proteomes" id="UP000673691">
    <property type="component" value="Unassembled WGS sequence"/>
</dbReference>
<evidence type="ECO:0000313" key="4">
    <source>
        <dbReference type="Proteomes" id="UP000673691"/>
    </source>
</evidence>
<dbReference type="OrthoDB" id="28257at2759"/>
<feature type="region of interest" description="Disordered" evidence="1">
    <location>
        <begin position="333"/>
        <end position="381"/>
    </location>
</feature>
<gene>
    <name evidence="3" type="ORF">BJ554DRAFT_4816</name>
</gene>
<keyword evidence="2" id="KW-0812">Transmembrane</keyword>
<keyword evidence="4" id="KW-1185">Reference proteome</keyword>
<name>A0A8H7ZLK0_9FUNG</name>
<sequence>MDREKERGGEGCNRAGVSVVARLAELQANEDEGEDGNCVGVVGFCGSKKKKTVRGQKLAEKKIQATNRSTRAAGTGGVQDEHIGISAQCAHGSVQRAVMLALPPQTLLPARKTKTRFHLALYSQLRDAARTRNTLSPLEQEMFVVLQLVAYAGCLLAFVFATLSLGETDNACNGIGVRGVADPGTEPASLEEGTSLWSAALTHALLQLVEEYTVATRKVIKHLTVGGECTPPGTYWAGPSRREAVRTPSDQKDRRIRRSQSVQPTGSKLRAPSGCKDVALRLCTCPFIDAQLANTITCLIAKALRAFILALQGITGAQRDLTSANQSTMCVYSRSPGHHKVGRGGRGPQRMTAVTPHTTNQTRPLSRFHTTEFRGGPEQRS</sequence>
<keyword evidence="2" id="KW-1133">Transmembrane helix</keyword>
<keyword evidence="2" id="KW-0472">Membrane</keyword>
<feature type="compositionally biased region" description="Basic and acidic residues" evidence="1">
    <location>
        <begin position="369"/>
        <end position="381"/>
    </location>
</feature>
<feature type="transmembrane region" description="Helical" evidence="2">
    <location>
        <begin position="142"/>
        <end position="163"/>
    </location>
</feature>
<proteinExistence type="predicted"/>
<feature type="region of interest" description="Disordered" evidence="1">
    <location>
        <begin position="235"/>
        <end position="271"/>
    </location>
</feature>
<feature type="compositionally biased region" description="Polar residues" evidence="1">
    <location>
        <begin position="355"/>
        <end position="364"/>
    </location>
</feature>
<evidence type="ECO:0000256" key="2">
    <source>
        <dbReference type="SAM" id="Phobius"/>
    </source>
</evidence>
<feature type="compositionally biased region" description="Basic and acidic residues" evidence="1">
    <location>
        <begin position="240"/>
        <end position="253"/>
    </location>
</feature>
<dbReference type="AlphaFoldDB" id="A0A8H7ZLK0"/>
<evidence type="ECO:0000313" key="3">
    <source>
        <dbReference type="EMBL" id="KAG5455684.1"/>
    </source>
</evidence>
<evidence type="ECO:0000256" key="1">
    <source>
        <dbReference type="SAM" id="MobiDB-lite"/>
    </source>
</evidence>
<dbReference type="EMBL" id="JAEFCI010012954">
    <property type="protein sequence ID" value="KAG5455684.1"/>
    <property type="molecule type" value="Genomic_DNA"/>
</dbReference>